<accession>A0A173LLU8</accession>
<dbReference type="AlphaFoldDB" id="A0A173LLU8"/>
<evidence type="ECO:0000259" key="1">
    <source>
        <dbReference type="Pfam" id="PF13810"/>
    </source>
</evidence>
<evidence type="ECO:0000313" key="2">
    <source>
        <dbReference type="EMBL" id="ANI93236.1"/>
    </source>
</evidence>
<proteinExistence type="predicted"/>
<dbReference type="Proteomes" id="UP000186104">
    <property type="component" value="Chromosome"/>
</dbReference>
<dbReference type="EMBL" id="CP015961">
    <property type="protein sequence ID" value="ANI93236.1"/>
    <property type="molecule type" value="Genomic_DNA"/>
</dbReference>
<name>A0A173LLU8_9ACTN</name>
<dbReference type="RefSeq" id="WP_067477640.1">
    <property type="nucleotide sequence ID" value="NZ_CP015961.1"/>
</dbReference>
<dbReference type="OrthoDB" id="4789771at2"/>
<dbReference type="KEGG" id="dtm:BJL86_2472"/>
<protein>
    <recommendedName>
        <fullName evidence="1">DUF4185 domain-containing protein</fullName>
    </recommendedName>
</protein>
<keyword evidence="3" id="KW-1185">Reference proteome</keyword>
<gene>
    <name evidence="2" type="ORF">BJL86_2472</name>
</gene>
<feature type="domain" description="DUF4185" evidence="1">
    <location>
        <begin position="14"/>
        <end position="338"/>
    </location>
</feature>
<dbReference type="InterPro" id="IPR025442">
    <property type="entry name" value="DUF4185"/>
</dbReference>
<dbReference type="Pfam" id="PF13810">
    <property type="entry name" value="DUF4185"/>
    <property type="match status" value="1"/>
</dbReference>
<dbReference type="STRING" id="499555.BJL86_2472"/>
<organism evidence="2 3">
    <name type="scientific">Dietzia timorensis</name>
    <dbReference type="NCBI Taxonomy" id="499555"/>
    <lineage>
        <taxon>Bacteria</taxon>
        <taxon>Bacillati</taxon>
        <taxon>Actinomycetota</taxon>
        <taxon>Actinomycetes</taxon>
        <taxon>Mycobacteriales</taxon>
        <taxon>Dietziaceae</taxon>
        <taxon>Dietzia</taxon>
    </lineage>
</organism>
<sequence>MARMVRELSGPRGTGRFGAAATDLGYPALTNHGYTITIFGDSFDERVGGPGWRSPIGLRQSNRDIERGIDWDNAIGGAYAKQMINYRHSGGPDSGKLPDGFTNIPCDLIHLPDGRFMMTTFAIKAWGPVTEGRSWETFHSRMWTSTDEHGENWVRSWDVERDHGNFDFPNAGIWRHFQNNSMILWPGEDHVYIYGTNSGRWHGGGIHLARVSWRTMWERSTYEFFGRDSSGAWGWNACGPADPIIAPTIPDGAIGELGTQVIDGTVVLSYLDGPLGAVTRAAPRPEGPWTPPRVQVSWREEPFLYAPTIHPYSSLNRAQMLLSAWPHDENGTEFYGVRQWEVSLRGVGWADLESTPARESIAGLADPRSGEPLRGELHPILDRIPLDERIAVLADCSDDGVQRDHIERVCRDGYPH</sequence>
<evidence type="ECO:0000313" key="3">
    <source>
        <dbReference type="Proteomes" id="UP000186104"/>
    </source>
</evidence>
<reference evidence="2 3" key="1">
    <citation type="submission" date="2016-06" db="EMBL/GenBank/DDBJ databases">
        <title>Complete genome sequence of a saline-alkali tolerant type strain Dietzia timorensis ID05-A0528T.</title>
        <authorList>
            <person name="Wu X."/>
        </authorList>
    </citation>
    <scope>NUCLEOTIDE SEQUENCE [LARGE SCALE GENOMIC DNA]</scope>
    <source>
        <strain evidence="2 3">ID05-A0528</strain>
    </source>
</reference>